<keyword evidence="8" id="KW-1185">Reference proteome</keyword>
<dbReference type="GO" id="GO:0007034">
    <property type="term" value="P:vacuolar transport"/>
    <property type="evidence" value="ECO:0007669"/>
    <property type="project" value="InterPro"/>
</dbReference>
<organism evidence="7 8">
    <name type="scientific">Cronartium quercuum f. sp. fusiforme G11</name>
    <dbReference type="NCBI Taxonomy" id="708437"/>
    <lineage>
        <taxon>Eukaryota</taxon>
        <taxon>Fungi</taxon>
        <taxon>Dikarya</taxon>
        <taxon>Basidiomycota</taxon>
        <taxon>Pucciniomycotina</taxon>
        <taxon>Pucciniomycetes</taxon>
        <taxon>Pucciniales</taxon>
        <taxon>Coleosporiaceae</taxon>
        <taxon>Cronartium</taxon>
    </lineage>
</organism>
<comment type="subcellular location">
    <subcellularLocation>
        <location evidence="1">Membrane</location>
        <topology evidence="1">Multi-pass membrane protein</topology>
    </subcellularLocation>
</comment>
<keyword evidence="3 6" id="KW-1133">Transmembrane helix</keyword>
<protein>
    <recommendedName>
        <fullName evidence="9">Metal homeostatis protein bsd2</fullName>
    </recommendedName>
</protein>
<accession>A0A9P6NQC9</accession>
<gene>
    <name evidence="7" type="ORF">CROQUDRAFT_39491</name>
</gene>
<feature type="transmembrane region" description="Helical" evidence="6">
    <location>
        <begin position="193"/>
        <end position="215"/>
    </location>
</feature>
<dbReference type="GO" id="GO:0005794">
    <property type="term" value="C:Golgi apparatus"/>
    <property type="evidence" value="ECO:0007669"/>
    <property type="project" value="TreeGrafter"/>
</dbReference>
<evidence type="ECO:0000313" key="8">
    <source>
        <dbReference type="Proteomes" id="UP000886653"/>
    </source>
</evidence>
<evidence type="ECO:0000256" key="3">
    <source>
        <dbReference type="ARBA" id="ARBA00022989"/>
    </source>
</evidence>
<dbReference type="GO" id="GO:0005783">
    <property type="term" value="C:endoplasmic reticulum"/>
    <property type="evidence" value="ECO:0007669"/>
    <property type="project" value="TreeGrafter"/>
</dbReference>
<dbReference type="GO" id="GO:0016020">
    <property type="term" value="C:membrane"/>
    <property type="evidence" value="ECO:0007669"/>
    <property type="project" value="UniProtKB-SubCell"/>
</dbReference>
<sequence>MPSTSYSRLATTHQAFAPPSAASATDDQDEELDAAFDDSEHADEPTERDHLVLSVGSHDHQVPSPCRGEGTSAAPPFPTHNAPGGYDFERDPFEAPVTDPRLPRPRLIGLGNDGVFTNLSAKPTASGISSSQGGGSGGDKEEALPTYDAAALDSAPPYWETTITLPGGMGAYGILGPDDVLVDGLVVGNLFGFAWNLLVSMSFQFIGFLLTYLLHTTHAAKNGSRAGLGITLIQYGLYTRTRASEPGPTPDELARTNGTINGQDWGLFGTPARPDWDGSTSSPVSLDQPEQPKHQMSTVANEWLSYVLIAIGWFLLLGGIVNYYRAVSHVDTTDPLYPFIRF</sequence>
<dbReference type="GO" id="GO:0048471">
    <property type="term" value="C:perinuclear region of cytoplasm"/>
    <property type="evidence" value="ECO:0007669"/>
    <property type="project" value="TreeGrafter"/>
</dbReference>
<dbReference type="OrthoDB" id="10003116at2759"/>
<reference evidence="7" key="1">
    <citation type="submission" date="2013-11" db="EMBL/GenBank/DDBJ databases">
        <title>Genome sequence of the fusiform rust pathogen reveals effectors for host alternation and coevolution with pine.</title>
        <authorList>
            <consortium name="DOE Joint Genome Institute"/>
            <person name="Smith K."/>
            <person name="Pendleton A."/>
            <person name="Kubisiak T."/>
            <person name="Anderson C."/>
            <person name="Salamov A."/>
            <person name="Aerts A."/>
            <person name="Riley R."/>
            <person name="Clum A."/>
            <person name="Lindquist E."/>
            <person name="Ence D."/>
            <person name="Campbell M."/>
            <person name="Kronenberg Z."/>
            <person name="Feau N."/>
            <person name="Dhillon B."/>
            <person name="Hamelin R."/>
            <person name="Burleigh J."/>
            <person name="Smith J."/>
            <person name="Yandell M."/>
            <person name="Nelson C."/>
            <person name="Grigoriev I."/>
            <person name="Davis J."/>
        </authorList>
    </citation>
    <scope>NUCLEOTIDE SEQUENCE</scope>
    <source>
        <strain evidence="7">G11</strain>
    </source>
</reference>
<feature type="transmembrane region" description="Helical" evidence="6">
    <location>
        <begin position="303"/>
        <end position="324"/>
    </location>
</feature>
<dbReference type="GO" id="GO:0006511">
    <property type="term" value="P:ubiquitin-dependent protein catabolic process"/>
    <property type="evidence" value="ECO:0007669"/>
    <property type="project" value="TreeGrafter"/>
</dbReference>
<name>A0A9P6NQC9_9BASI</name>
<dbReference type="EMBL" id="MU167225">
    <property type="protein sequence ID" value="KAG0149742.1"/>
    <property type="molecule type" value="Genomic_DNA"/>
</dbReference>
<dbReference type="GO" id="GO:0030001">
    <property type="term" value="P:metal ion transport"/>
    <property type="evidence" value="ECO:0007669"/>
    <property type="project" value="InterPro"/>
</dbReference>
<feature type="region of interest" description="Disordered" evidence="5">
    <location>
        <begin position="121"/>
        <end position="142"/>
    </location>
</feature>
<evidence type="ECO:0000313" key="7">
    <source>
        <dbReference type="EMBL" id="KAG0149742.1"/>
    </source>
</evidence>
<feature type="compositionally biased region" description="Basic and acidic residues" evidence="5">
    <location>
        <begin position="38"/>
        <end position="61"/>
    </location>
</feature>
<dbReference type="AlphaFoldDB" id="A0A9P6NQC9"/>
<dbReference type="CDD" id="cd22212">
    <property type="entry name" value="NDFIP-like"/>
    <property type="match status" value="1"/>
</dbReference>
<evidence type="ECO:0000256" key="5">
    <source>
        <dbReference type="SAM" id="MobiDB-lite"/>
    </source>
</evidence>
<proteinExistence type="predicted"/>
<dbReference type="PANTHER" id="PTHR13396:SF5">
    <property type="entry name" value="NEDD4 FAMILY INTERACTING PROTEIN"/>
    <property type="match status" value="1"/>
</dbReference>
<evidence type="ECO:0000256" key="4">
    <source>
        <dbReference type="ARBA" id="ARBA00023136"/>
    </source>
</evidence>
<dbReference type="InterPro" id="IPR019325">
    <property type="entry name" value="NEDD4/Bsd2"/>
</dbReference>
<feature type="region of interest" description="Disordered" evidence="5">
    <location>
        <begin position="1"/>
        <end position="106"/>
    </location>
</feature>
<dbReference type="GO" id="GO:0031398">
    <property type="term" value="P:positive regulation of protein ubiquitination"/>
    <property type="evidence" value="ECO:0007669"/>
    <property type="project" value="TreeGrafter"/>
</dbReference>
<evidence type="ECO:0000256" key="1">
    <source>
        <dbReference type="ARBA" id="ARBA00004141"/>
    </source>
</evidence>
<dbReference type="Pfam" id="PF10176">
    <property type="entry name" value="NEDD4_Bsd2"/>
    <property type="match status" value="1"/>
</dbReference>
<comment type="caution">
    <text evidence="7">The sequence shown here is derived from an EMBL/GenBank/DDBJ whole genome shotgun (WGS) entry which is preliminary data.</text>
</comment>
<dbReference type="PANTHER" id="PTHR13396">
    <property type="entry name" value="NEDD4 FAMILY INTERACTING PROTEIN 1/2"/>
    <property type="match status" value="1"/>
</dbReference>
<evidence type="ECO:0000256" key="6">
    <source>
        <dbReference type="SAM" id="Phobius"/>
    </source>
</evidence>
<feature type="compositionally biased region" description="Acidic residues" evidence="5">
    <location>
        <begin position="26"/>
        <end position="37"/>
    </location>
</feature>
<evidence type="ECO:0000256" key="2">
    <source>
        <dbReference type="ARBA" id="ARBA00022692"/>
    </source>
</evidence>
<evidence type="ECO:0008006" key="9">
    <source>
        <dbReference type="Google" id="ProtNLM"/>
    </source>
</evidence>
<keyword evidence="4 6" id="KW-0472">Membrane</keyword>
<feature type="compositionally biased region" description="Polar residues" evidence="5">
    <location>
        <begin position="1"/>
        <end position="14"/>
    </location>
</feature>
<dbReference type="Proteomes" id="UP000886653">
    <property type="component" value="Unassembled WGS sequence"/>
</dbReference>
<keyword evidence="2 6" id="KW-0812">Transmembrane</keyword>